<feature type="domain" description="NR LBD" evidence="12">
    <location>
        <begin position="231"/>
        <end position="469"/>
    </location>
</feature>
<feature type="domain" description="Nuclear receptor" evidence="11">
    <location>
        <begin position="83"/>
        <end position="158"/>
    </location>
</feature>
<evidence type="ECO:0000256" key="4">
    <source>
        <dbReference type="ARBA" id="ARBA00023015"/>
    </source>
</evidence>
<evidence type="ECO:0000256" key="3">
    <source>
        <dbReference type="ARBA" id="ARBA00022833"/>
    </source>
</evidence>
<feature type="region of interest" description="Disordered" evidence="10">
    <location>
        <begin position="61"/>
        <end position="82"/>
    </location>
</feature>
<dbReference type="PRINTS" id="PR00398">
    <property type="entry name" value="STRDHORMONER"/>
</dbReference>
<keyword evidence="2 9" id="KW-0863">Zinc-finger</keyword>
<dbReference type="InterPro" id="IPR035500">
    <property type="entry name" value="NHR-like_dom_sf"/>
</dbReference>
<evidence type="ECO:0000256" key="7">
    <source>
        <dbReference type="ARBA" id="ARBA00023170"/>
    </source>
</evidence>
<dbReference type="SMART" id="SM00399">
    <property type="entry name" value="ZnF_C4"/>
    <property type="match status" value="1"/>
</dbReference>
<dbReference type="InterPro" id="IPR013088">
    <property type="entry name" value="Znf_NHR/GATA"/>
</dbReference>
<dbReference type="AlphaFoldDB" id="A0ABD0L1I6"/>
<sequence length="472" mass="53340">MVDGFRLTRTVKLSVMDAAWDRLAVFQDTSSSLQYCLGMPTVCSASHPRLASFSLTRKLAQGTSEPRLKKEQKRRPKPKDGTQLTCGVCGDRALGYNFDAVTCESCKAFFRRNANKSKTFTCSFDGSCKLDPHTRKFCSGCRLKKCFAIGMKKDWILSDDQLAKRRKRLRDRSGPSNSVSSVSELESPSSSGEISSSSHLPDDSPTSSSAELKIKEEPFEDENYSIPLRDDIRESLSIMQRSYDEIFEATYTEEQAKAFQATPHSSSELFNMTDIFIRRLIKFAKGIPEFKGLEQEDQIHLLKGGIMEMFVLRSAMGFDLKTGMWKHKRQVGAGQITEGNLDPRHMQHNLGNRMFTGHMSFVSSIHQLTNSDRIVLMLLFVIDLMSSDRPNLNDKRLVSQGQEKFSMWLKAYLESVLTVGEARVLYPKLLMKLLDVRSLGEESSQLAASLDITKLEPLLVEVFDLKRQTQSQ</sequence>
<comment type="similarity">
    <text evidence="9">Belongs to the nuclear hormone receptor family.</text>
</comment>
<dbReference type="PROSITE" id="PS00031">
    <property type="entry name" value="NUCLEAR_REC_DBD_1"/>
    <property type="match status" value="1"/>
</dbReference>
<dbReference type="PRINTS" id="PR00047">
    <property type="entry name" value="STROIDFINGER"/>
</dbReference>
<evidence type="ECO:0000256" key="8">
    <source>
        <dbReference type="ARBA" id="ARBA00023242"/>
    </source>
</evidence>
<organism evidence="13 14">
    <name type="scientific">Batillaria attramentaria</name>
    <dbReference type="NCBI Taxonomy" id="370345"/>
    <lineage>
        <taxon>Eukaryota</taxon>
        <taxon>Metazoa</taxon>
        <taxon>Spiralia</taxon>
        <taxon>Lophotrochozoa</taxon>
        <taxon>Mollusca</taxon>
        <taxon>Gastropoda</taxon>
        <taxon>Caenogastropoda</taxon>
        <taxon>Sorbeoconcha</taxon>
        <taxon>Cerithioidea</taxon>
        <taxon>Batillariidae</taxon>
        <taxon>Batillaria</taxon>
    </lineage>
</organism>
<keyword evidence="6 9" id="KW-0804">Transcription</keyword>
<dbReference type="GO" id="GO:0003677">
    <property type="term" value="F:DNA binding"/>
    <property type="evidence" value="ECO:0007669"/>
    <property type="project" value="UniProtKB-KW"/>
</dbReference>
<dbReference type="Gene3D" id="1.10.565.10">
    <property type="entry name" value="Retinoid X Receptor"/>
    <property type="match status" value="1"/>
</dbReference>
<keyword evidence="14" id="KW-1185">Reference proteome</keyword>
<dbReference type="PANTHER" id="PTHR24082">
    <property type="entry name" value="NUCLEAR HORMONE RECEPTOR"/>
    <property type="match status" value="1"/>
</dbReference>
<feature type="region of interest" description="Disordered" evidence="10">
    <location>
        <begin position="166"/>
        <end position="214"/>
    </location>
</feature>
<proteinExistence type="inferred from homology"/>
<evidence type="ECO:0000256" key="9">
    <source>
        <dbReference type="RuleBase" id="RU004334"/>
    </source>
</evidence>
<keyword evidence="5 9" id="KW-0238">DNA-binding</keyword>
<evidence type="ECO:0000256" key="10">
    <source>
        <dbReference type="SAM" id="MobiDB-lite"/>
    </source>
</evidence>
<evidence type="ECO:0000313" key="14">
    <source>
        <dbReference type="Proteomes" id="UP001519460"/>
    </source>
</evidence>
<keyword evidence="4 9" id="KW-0805">Transcription regulation</keyword>
<evidence type="ECO:0000256" key="2">
    <source>
        <dbReference type="ARBA" id="ARBA00022771"/>
    </source>
</evidence>
<dbReference type="InterPro" id="IPR050234">
    <property type="entry name" value="Nuclear_hormone_rcpt_NR1"/>
</dbReference>
<accession>A0ABD0L1I6</accession>
<feature type="compositionally biased region" description="Low complexity" evidence="10">
    <location>
        <begin position="174"/>
        <end position="198"/>
    </location>
</feature>
<keyword evidence="7 9" id="KW-0675">Receptor</keyword>
<dbReference type="PROSITE" id="PS51030">
    <property type="entry name" value="NUCLEAR_REC_DBD_2"/>
    <property type="match status" value="1"/>
</dbReference>
<dbReference type="Proteomes" id="UP001519460">
    <property type="component" value="Unassembled WGS sequence"/>
</dbReference>
<dbReference type="SUPFAM" id="SSF57716">
    <property type="entry name" value="Glucocorticoid receptor-like (DNA-binding domain)"/>
    <property type="match status" value="1"/>
</dbReference>
<evidence type="ECO:0000313" key="13">
    <source>
        <dbReference type="EMBL" id="KAK7493183.1"/>
    </source>
</evidence>
<gene>
    <name evidence="13" type="ORF">BaRGS_00015520</name>
</gene>
<comment type="caution">
    <text evidence="13">The sequence shown here is derived from an EMBL/GenBank/DDBJ whole genome shotgun (WGS) entry which is preliminary data.</text>
</comment>
<dbReference type="Gene3D" id="3.30.50.10">
    <property type="entry name" value="Erythroid Transcription Factor GATA-1, subunit A"/>
    <property type="match status" value="1"/>
</dbReference>
<dbReference type="GO" id="GO:0005634">
    <property type="term" value="C:nucleus"/>
    <property type="evidence" value="ECO:0007669"/>
    <property type="project" value="UniProtKB-SubCell"/>
</dbReference>
<keyword evidence="8 9" id="KW-0539">Nucleus</keyword>
<evidence type="ECO:0000259" key="11">
    <source>
        <dbReference type="PROSITE" id="PS51030"/>
    </source>
</evidence>
<dbReference type="EMBL" id="JACVVK020000095">
    <property type="protein sequence ID" value="KAK7493183.1"/>
    <property type="molecule type" value="Genomic_DNA"/>
</dbReference>
<dbReference type="SUPFAM" id="SSF48508">
    <property type="entry name" value="Nuclear receptor ligand-binding domain"/>
    <property type="match status" value="1"/>
</dbReference>
<evidence type="ECO:0000259" key="12">
    <source>
        <dbReference type="PROSITE" id="PS51843"/>
    </source>
</evidence>
<dbReference type="Pfam" id="PF00105">
    <property type="entry name" value="zf-C4"/>
    <property type="match status" value="1"/>
</dbReference>
<dbReference type="GO" id="GO:0008270">
    <property type="term" value="F:zinc ion binding"/>
    <property type="evidence" value="ECO:0007669"/>
    <property type="project" value="UniProtKB-KW"/>
</dbReference>
<keyword evidence="1 9" id="KW-0479">Metal-binding</keyword>
<dbReference type="SMART" id="SM00430">
    <property type="entry name" value="HOLI"/>
    <property type="match status" value="1"/>
</dbReference>
<dbReference type="InterPro" id="IPR001723">
    <property type="entry name" value="Nuclear_hrmn_rcpt"/>
</dbReference>
<keyword evidence="3 9" id="KW-0862">Zinc</keyword>
<evidence type="ECO:0000256" key="1">
    <source>
        <dbReference type="ARBA" id="ARBA00022723"/>
    </source>
</evidence>
<reference evidence="13 14" key="1">
    <citation type="journal article" date="2023" name="Sci. Data">
        <title>Genome assembly of the Korean intertidal mud-creeper Batillaria attramentaria.</title>
        <authorList>
            <person name="Patra A.K."/>
            <person name="Ho P.T."/>
            <person name="Jun S."/>
            <person name="Lee S.J."/>
            <person name="Kim Y."/>
            <person name="Won Y.J."/>
        </authorList>
    </citation>
    <scope>NUCLEOTIDE SEQUENCE [LARGE SCALE GENOMIC DNA]</scope>
    <source>
        <strain evidence="13">Wonlab-2016</strain>
    </source>
</reference>
<comment type="subcellular location">
    <subcellularLocation>
        <location evidence="9">Nucleus</location>
    </subcellularLocation>
</comment>
<dbReference type="PROSITE" id="PS51843">
    <property type="entry name" value="NR_LBD"/>
    <property type="match status" value="1"/>
</dbReference>
<dbReference type="Pfam" id="PF00104">
    <property type="entry name" value="Hormone_recep"/>
    <property type="match status" value="1"/>
</dbReference>
<dbReference type="PANTHER" id="PTHR24082:SF283">
    <property type="entry name" value="NUCLEAR HORMONE RECEPTOR HR96"/>
    <property type="match status" value="1"/>
</dbReference>
<evidence type="ECO:0000256" key="5">
    <source>
        <dbReference type="ARBA" id="ARBA00023125"/>
    </source>
</evidence>
<name>A0ABD0L1I6_9CAEN</name>
<evidence type="ECO:0000256" key="6">
    <source>
        <dbReference type="ARBA" id="ARBA00023163"/>
    </source>
</evidence>
<dbReference type="InterPro" id="IPR001628">
    <property type="entry name" value="Znf_hrmn_rcpt"/>
</dbReference>
<dbReference type="InterPro" id="IPR000536">
    <property type="entry name" value="Nucl_hrmn_rcpt_lig-bd"/>
</dbReference>
<protein>
    <submittedName>
        <fullName evidence="13">Uncharacterized protein</fullName>
    </submittedName>
</protein>